<feature type="domain" description="DUF7418" evidence="1">
    <location>
        <begin position="1"/>
        <end position="97"/>
    </location>
</feature>
<dbReference type="GeneID" id="26518677"/>
<dbReference type="EMBL" id="KT239446">
    <property type="protein sequence ID" value="AKY02133.1"/>
    <property type="molecule type" value="Genomic_DNA"/>
</dbReference>
<dbReference type="Proteomes" id="UP000204179">
    <property type="component" value="Segment"/>
</dbReference>
<name>A0A0K1Y553_9CAUD</name>
<sequence length="98" mass="11279">MINPFNVSHSKVVNLRGTHHAATVFCHHVVKHEGDVHYAWLHCDELVELGDDFVVEPDTCNHDDRVYFGELHIRGIYGIDEQSPAEIEPTPDIYPRFE</sequence>
<dbReference type="Pfam" id="PF24193">
    <property type="entry name" value="DUF7418"/>
    <property type="match status" value="1"/>
</dbReference>
<protein>
    <recommendedName>
        <fullName evidence="1">DUF7418 domain-containing protein</fullName>
    </recommendedName>
</protein>
<dbReference type="RefSeq" id="YP_009190843.1">
    <property type="nucleotide sequence ID" value="NC_028686.1"/>
</dbReference>
<evidence type="ECO:0000313" key="3">
    <source>
        <dbReference type="Proteomes" id="UP000204179"/>
    </source>
</evidence>
<organism evidence="2 3">
    <name type="scientific">Klebsiella phage JD18</name>
    <dbReference type="NCBI Taxonomy" id="1698360"/>
    <lineage>
        <taxon>Viruses</taxon>
        <taxon>Duplodnaviria</taxon>
        <taxon>Heunggongvirae</taxon>
        <taxon>Uroviricota</taxon>
        <taxon>Caudoviricetes</taxon>
        <taxon>Pantevenvirales</taxon>
        <taxon>Straboviridae</taxon>
        <taxon>Tevenvirinae</taxon>
        <taxon>Jiaodavirus</taxon>
        <taxon>Jiaodavirus jd18</taxon>
    </lineage>
</organism>
<reference evidence="2 3" key="1">
    <citation type="submission" date="2015-07" db="EMBL/GenBank/DDBJ databases">
        <title>Isolation and characterization of JD18-a novel lytic bacteriophage for Klebsiella pneumoniae.</title>
        <authorList>
            <person name="Fan J."/>
            <person name="Zhang X."/>
            <person name="Guo X."/>
            <person name="He P."/>
            <person name="Zhang Y."/>
        </authorList>
    </citation>
    <scope>NUCLEOTIDE SEQUENCE [LARGE SCALE GENOMIC DNA]</scope>
</reference>
<evidence type="ECO:0000259" key="1">
    <source>
        <dbReference type="Pfam" id="PF24193"/>
    </source>
</evidence>
<keyword evidence="3" id="KW-1185">Reference proteome</keyword>
<accession>A0A0K1Y553</accession>
<proteinExistence type="predicted"/>
<gene>
    <name evidence="2" type="ORF">JD18_262</name>
</gene>
<dbReference type="KEGG" id="vg:26518677"/>
<dbReference type="InterPro" id="IPR055841">
    <property type="entry name" value="DUF7418"/>
</dbReference>
<evidence type="ECO:0000313" key="2">
    <source>
        <dbReference type="EMBL" id="AKY02133.1"/>
    </source>
</evidence>